<dbReference type="AlphaFoldDB" id="A0A7J6AZK9"/>
<proteinExistence type="predicted"/>
<comment type="caution">
    <text evidence="2">The sequence shown here is derived from an EMBL/GenBank/DDBJ whole genome shotgun (WGS) entry which is preliminary data.</text>
</comment>
<name>A0A7J6AZK9_AMEME</name>
<keyword evidence="1" id="KW-0472">Membrane</keyword>
<dbReference type="EMBL" id="JAAGNN010000006">
    <property type="protein sequence ID" value="KAF4087617.1"/>
    <property type="molecule type" value="Genomic_DNA"/>
</dbReference>
<sequence length="159" mass="18023">MDYCLSCTRICTRVCGTYAEAHTLQKYFERTFPACLRSHAGHYNTLTQRSPALLGILVPLYRDKPGQERRTCFLGFSGNQHTGMQKEDRKEYVPHGVGVLRDGANDGAKHFFGAVFCLVLAVALQCVVFRNFRFQIRFSSRPRSREVTTLPLSPSIQTD</sequence>
<evidence type="ECO:0000313" key="3">
    <source>
        <dbReference type="Proteomes" id="UP000593565"/>
    </source>
</evidence>
<protein>
    <submittedName>
        <fullName evidence="2">Uncharacterized protein</fullName>
    </submittedName>
</protein>
<keyword evidence="3" id="KW-1185">Reference proteome</keyword>
<reference evidence="2 3" key="1">
    <citation type="submission" date="2020-02" db="EMBL/GenBank/DDBJ databases">
        <title>A chromosome-scale genome assembly of the black bullhead catfish (Ameiurus melas).</title>
        <authorList>
            <person name="Wen M."/>
            <person name="Zham M."/>
            <person name="Cabau C."/>
            <person name="Klopp C."/>
            <person name="Donnadieu C."/>
            <person name="Roques C."/>
            <person name="Bouchez O."/>
            <person name="Lampietro C."/>
            <person name="Jouanno E."/>
            <person name="Herpin A."/>
            <person name="Louis A."/>
            <person name="Berthelot C."/>
            <person name="Parey E."/>
            <person name="Roest-Crollius H."/>
            <person name="Braasch I."/>
            <person name="Postlethwait J."/>
            <person name="Robinson-Rechavi M."/>
            <person name="Echchiki A."/>
            <person name="Begum T."/>
            <person name="Montfort J."/>
            <person name="Schartl M."/>
            <person name="Bobe J."/>
            <person name="Guiguen Y."/>
        </authorList>
    </citation>
    <scope>NUCLEOTIDE SEQUENCE [LARGE SCALE GENOMIC DNA]</scope>
    <source>
        <strain evidence="2">M_S1</strain>
        <tissue evidence="2">Blood</tissue>
    </source>
</reference>
<organism evidence="2 3">
    <name type="scientific">Ameiurus melas</name>
    <name type="common">Black bullhead</name>
    <name type="synonym">Silurus melas</name>
    <dbReference type="NCBI Taxonomy" id="219545"/>
    <lineage>
        <taxon>Eukaryota</taxon>
        <taxon>Metazoa</taxon>
        <taxon>Chordata</taxon>
        <taxon>Craniata</taxon>
        <taxon>Vertebrata</taxon>
        <taxon>Euteleostomi</taxon>
        <taxon>Actinopterygii</taxon>
        <taxon>Neopterygii</taxon>
        <taxon>Teleostei</taxon>
        <taxon>Ostariophysi</taxon>
        <taxon>Siluriformes</taxon>
        <taxon>Ictaluridae</taxon>
        <taxon>Ameiurus</taxon>
    </lineage>
</organism>
<keyword evidence="1" id="KW-0812">Transmembrane</keyword>
<feature type="transmembrane region" description="Helical" evidence="1">
    <location>
        <begin position="111"/>
        <end position="132"/>
    </location>
</feature>
<evidence type="ECO:0000256" key="1">
    <source>
        <dbReference type="SAM" id="Phobius"/>
    </source>
</evidence>
<keyword evidence="1" id="KW-1133">Transmembrane helix</keyword>
<dbReference type="Proteomes" id="UP000593565">
    <property type="component" value="Unassembled WGS sequence"/>
</dbReference>
<gene>
    <name evidence="2" type="ORF">AMELA_G00072730</name>
</gene>
<evidence type="ECO:0000313" key="2">
    <source>
        <dbReference type="EMBL" id="KAF4087617.1"/>
    </source>
</evidence>
<accession>A0A7J6AZK9</accession>